<name>A0A1B8B599_FUSPO</name>
<keyword evidence="1" id="KW-0175">Coiled coil</keyword>
<dbReference type="Proteomes" id="UP000091967">
    <property type="component" value="Unassembled WGS sequence"/>
</dbReference>
<evidence type="ECO:0000313" key="3">
    <source>
        <dbReference type="EMBL" id="OBS27897.1"/>
    </source>
</evidence>
<feature type="compositionally biased region" description="Basic and acidic residues" evidence="2">
    <location>
        <begin position="437"/>
        <end position="446"/>
    </location>
</feature>
<dbReference type="STRING" id="36050.A0A1B8B599"/>
<protein>
    <submittedName>
        <fullName evidence="3">Uncharacterized protein</fullName>
    </submittedName>
</protein>
<evidence type="ECO:0000313" key="4">
    <source>
        <dbReference type="Proteomes" id="UP000091967"/>
    </source>
</evidence>
<accession>A0A1B8B599</accession>
<sequence>MSMILAPYNDAMRIGQGFNSYTHEMCIDGAVLVDGDHDEKTQARTVERPSQVVSYSARAVEKLSDVIQTMNISYPHSIKKGSVTVSGSNTAIDEATFKSADINIIVTVKVTNQTTLIKSNARFVPLKDVEPGSQEFHDSYGDSYISGFIQGGEFTGIISIKVLDRSNVDLTVKKIKARLDAKDNSATSTGLNLNSNDLFSSTGSASVMGKTESHIHVSWMGGGQIKNENTPWDIDSIFKTAAAFPQRVSERPQRTWAILTKYKSNRSFMDWASIKQIKTLEYDLIGTYTAELFDSYMDYKILLKYVQLIIDNPESYEAVDGKDAFDTSIETLLGVRLYMRQQQAMIVEAISLLGRDPGILERQDGWATTRLTTSLSRFMSQAKGCDISLGVVKARHEAAEKKSSTTPDFNFNALIPADLWKKWLPVPKSDSAPSTEKPSKGSEEHPFSGVGPPPSDDLNWGKSSQTRDSGSSKSGDNVAVLQGRVDALVSDLQRKTDEHAGLIDKLKSDHVAQLESLRETHKGELESKSAEQATKLQGALDKLKANDTDLADLRKKHDEETEIMNHKLSAYVNLEAEGKSEIDKTIERLTKDKNEAINALEKKKQDEYDDLKTKYDALEEQKRTEMLRVEKEKKDELDALRQDKDATYKNLDVLYRSLKDSSDKLTKENAALTSDKNKLTSDKDNLTRNNNILTAQNGSLTTQLDQKNTAYNILSGERTNLKALYEPTNDAMVAKFTKLTTEYANLTTKYVSLTTEWNNLNGINDKLKTKMRWAELTEDSLQHNCLPNGYNGWYVMILMPHSWMALNANKDSQKMAHAWEFDMTSNDEQFRLDKADDKPNTAWTITSVRSGRLLTCDDNRTGTDIRVRDKNDPAIRGLSAHWYIGRGAEKQFTWVFKNAQWNTCIKLQQGWNSDGRGAWQQPYCNDGDANWVIIPLGRKPEPKP</sequence>
<feature type="compositionally biased region" description="Polar residues" evidence="2">
    <location>
        <begin position="461"/>
        <end position="475"/>
    </location>
</feature>
<dbReference type="CDD" id="cd00161">
    <property type="entry name" value="beta-trefoil_Ricin-like"/>
    <property type="match status" value="1"/>
</dbReference>
<reference evidence="3 4" key="1">
    <citation type="submission" date="2016-06" db="EMBL/GenBank/DDBJ databases">
        <title>Living apart together: crosstalk between the core and supernumerary genomes in a fungal plant pathogen.</title>
        <authorList>
            <person name="Vanheule A."/>
            <person name="Audenaert K."/>
            <person name="Warris S."/>
            <person name="Van De Geest H."/>
            <person name="Schijlen E."/>
            <person name="Hofte M."/>
            <person name="De Saeger S."/>
            <person name="Haesaert G."/>
            <person name="Waalwijk C."/>
            <person name="Van Der Lee T."/>
        </authorList>
    </citation>
    <scope>NUCLEOTIDE SEQUENCE [LARGE SCALE GENOMIC DNA]</scope>
    <source>
        <strain evidence="3 4">2516</strain>
    </source>
</reference>
<feature type="region of interest" description="Disordered" evidence="2">
    <location>
        <begin position="426"/>
        <end position="478"/>
    </location>
</feature>
<gene>
    <name evidence="3" type="ORF">FPOA_01839</name>
</gene>
<comment type="caution">
    <text evidence="3">The sequence shown here is derived from an EMBL/GenBank/DDBJ whole genome shotgun (WGS) entry which is preliminary data.</text>
</comment>
<feature type="coiled-coil region" evidence="1">
    <location>
        <begin position="579"/>
        <end position="635"/>
    </location>
</feature>
<dbReference type="AlphaFoldDB" id="A0A1B8B599"/>
<keyword evidence="4" id="KW-1185">Reference proteome</keyword>
<dbReference type="EMBL" id="LYXU01000001">
    <property type="protein sequence ID" value="OBS27897.1"/>
    <property type="molecule type" value="Genomic_DNA"/>
</dbReference>
<evidence type="ECO:0000256" key="2">
    <source>
        <dbReference type="SAM" id="MobiDB-lite"/>
    </source>
</evidence>
<organism evidence="3 4">
    <name type="scientific">Fusarium poae</name>
    <dbReference type="NCBI Taxonomy" id="36050"/>
    <lineage>
        <taxon>Eukaryota</taxon>
        <taxon>Fungi</taxon>
        <taxon>Dikarya</taxon>
        <taxon>Ascomycota</taxon>
        <taxon>Pezizomycotina</taxon>
        <taxon>Sordariomycetes</taxon>
        <taxon>Hypocreomycetidae</taxon>
        <taxon>Hypocreales</taxon>
        <taxon>Nectriaceae</taxon>
        <taxon>Fusarium</taxon>
    </lineage>
</organism>
<dbReference type="OMA" id="TESHIHV"/>
<feature type="coiled-coil region" evidence="1">
    <location>
        <begin position="662"/>
        <end position="696"/>
    </location>
</feature>
<evidence type="ECO:0000256" key="1">
    <source>
        <dbReference type="SAM" id="Coils"/>
    </source>
</evidence>
<proteinExistence type="predicted"/>